<organism evidence="3 4">
    <name type="scientific">[Pantoea] beijingensis</name>
    <dbReference type="NCBI Taxonomy" id="1324864"/>
    <lineage>
        <taxon>Bacteria</taxon>
        <taxon>Pseudomonadati</taxon>
        <taxon>Pseudomonadota</taxon>
        <taxon>Gammaproteobacteria</taxon>
        <taxon>Enterobacterales</taxon>
        <taxon>Erwiniaceae</taxon>
        <taxon>Erwinia</taxon>
    </lineage>
</organism>
<comment type="caution">
    <text evidence="3">The sequence shown here is derived from an EMBL/GenBank/DDBJ whole genome shotgun (WGS) entry which is preliminary data.</text>
</comment>
<evidence type="ECO:0000256" key="1">
    <source>
        <dbReference type="ARBA" id="ARBA00006987"/>
    </source>
</evidence>
<dbReference type="PANTHER" id="PTHR42928">
    <property type="entry name" value="TRICARBOXYLATE-BINDING PROTEIN"/>
    <property type="match status" value="1"/>
</dbReference>
<dbReference type="InterPro" id="IPR005064">
    <property type="entry name" value="BUG"/>
</dbReference>
<name>A0A443IG45_9GAMM</name>
<dbReference type="Gene3D" id="3.40.190.150">
    <property type="entry name" value="Bordetella uptake gene, domain 1"/>
    <property type="match status" value="1"/>
</dbReference>
<dbReference type="EMBL" id="JMEE01000004">
    <property type="protein sequence ID" value="RWR03045.1"/>
    <property type="molecule type" value="Genomic_DNA"/>
</dbReference>
<dbReference type="PROSITE" id="PS51257">
    <property type="entry name" value="PROKAR_LIPOPROTEIN"/>
    <property type="match status" value="1"/>
</dbReference>
<dbReference type="AlphaFoldDB" id="A0A443IG45"/>
<keyword evidence="2" id="KW-0732">Signal</keyword>
<dbReference type="Pfam" id="PF03401">
    <property type="entry name" value="TctC"/>
    <property type="match status" value="1"/>
</dbReference>
<dbReference type="Gene3D" id="3.40.190.10">
    <property type="entry name" value="Periplasmic binding protein-like II"/>
    <property type="match status" value="1"/>
</dbReference>
<evidence type="ECO:0008006" key="5">
    <source>
        <dbReference type="Google" id="ProtNLM"/>
    </source>
</evidence>
<feature type="signal peptide" evidence="2">
    <location>
        <begin position="1"/>
        <end position="24"/>
    </location>
</feature>
<dbReference type="PIRSF" id="PIRSF017082">
    <property type="entry name" value="YflP"/>
    <property type="match status" value="1"/>
</dbReference>
<evidence type="ECO:0000256" key="2">
    <source>
        <dbReference type="SAM" id="SignalP"/>
    </source>
</evidence>
<dbReference type="InterPro" id="IPR042100">
    <property type="entry name" value="Bug_dom1"/>
</dbReference>
<accession>A0A443IG45</accession>
<dbReference type="SUPFAM" id="SSF53850">
    <property type="entry name" value="Periplasmic binding protein-like II"/>
    <property type="match status" value="1"/>
</dbReference>
<evidence type="ECO:0000313" key="4">
    <source>
        <dbReference type="Proteomes" id="UP000288794"/>
    </source>
</evidence>
<comment type="similarity">
    <text evidence="1">Belongs to the UPF0065 (bug) family.</text>
</comment>
<reference evidence="3 4" key="1">
    <citation type="submission" date="2014-04" db="EMBL/GenBank/DDBJ databases">
        <title>Draft genome sequence of Pantoea beijingensis strain LMG 27579, an emerging pathogen to Pleurotus eryngii with potential industrial application.</title>
        <authorList>
            <person name="Xu F."/>
            <person name="Liu Y."/>
            <person name="Wang S."/>
            <person name="Yin Y."/>
            <person name="Ma Y."/>
            <person name="Zhao S."/>
            <person name="Rong C."/>
        </authorList>
    </citation>
    <scope>NUCLEOTIDE SEQUENCE [LARGE SCALE GENOMIC DNA]</scope>
    <source>
        <strain evidence="3 4">LMG 27579</strain>
    </source>
</reference>
<feature type="chain" id="PRO_5019587312" description="Tripartite tricarboxylate transporter substrate binding protein" evidence="2">
    <location>
        <begin position="25"/>
        <end position="332"/>
    </location>
</feature>
<proteinExistence type="inferred from homology"/>
<sequence>MKTKKLSRLAWLAAMTLFSLSLTACDKKENANVPDNVQVVVDTGPGGGSDIFARQVLKIAQQTHILTGNWPVLSKPQGGGLAAMNFLAERPGDPNYISAFTSKWVSTGLTADNKEAATVDKLTVIAMIADEQQVVAVSAKSPYKNFADFIADAKQHPGQLVQVGGAFQSVDNLASLQIQKNTGTSWKYLSFADAGPRVTALLRGDAQVMIGAQNDFSEQVAAGQLRIIGVLSNARNKQFSDVPTLLEQGIPMEGIPEELQFRGIAAPPGISPEAVAWYQNIFSKLVKTPEWQKYMEEEGSKTQYVTGDELKQKMSEYTSDITKLVTLLKEKH</sequence>
<gene>
    <name evidence="3" type="ORF">ED28_04400</name>
</gene>
<keyword evidence="4" id="KW-1185">Reference proteome</keyword>
<dbReference type="PANTHER" id="PTHR42928:SF3">
    <property type="entry name" value="UPF0065 PROTEIN YFLP"/>
    <property type="match status" value="1"/>
</dbReference>
<evidence type="ECO:0000313" key="3">
    <source>
        <dbReference type="EMBL" id="RWR03045.1"/>
    </source>
</evidence>
<dbReference type="Proteomes" id="UP000288794">
    <property type="component" value="Unassembled WGS sequence"/>
</dbReference>
<protein>
    <recommendedName>
        <fullName evidence="5">Tripartite tricarboxylate transporter substrate binding protein</fullName>
    </recommendedName>
</protein>
<dbReference type="CDD" id="cd07012">
    <property type="entry name" value="PBP2_Bug_TTT"/>
    <property type="match status" value="1"/>
</dbReference>